<dbReference type="EC" id="4.2.1.1" evidence="2"/>
<keyword evidence="6" id="KW-0479">Metal-binding</keyword>
<feature type="binding site" evidence="6">
    <location>
        <position position="52"/>
    </location>
    <ligand>
        <name>Zn(2+)</name>
        <dbReference type="ChEBI" id="CHEBI:29105"/>
    </ligand>
</feature>
<evidence type="ECO:0000256" key="3">
    <source>
        <dbReference type="ARBA" id="ARBA00022833"/>
    </source>
</evidence>
<dbReference type="CDD" id="cd03378">
    <property type="entry name" value="beta_CA_cladeC"/>
    <property type="match status" value="1"/>
</dbReference>
<comment type="similarity">
    <text evidence="1">Belongs to the beta-class carbonic anhydrase family.</text>
</comment>
<evidence type="ECO:0000256" key="4">
    <source>
        <dbReference type="ARBA" id="ARBA00023239"/>
    </source>
</evidence>
<dbReference type="Pfam" id="PF00484">
    <property type="entry name" value="Pro_CA"/>
    <property type="match status" value="1"/>
</dbReference>
<evidence type="ECO:0000256" key="6">
    <source>
        <dbReference type="PIRSR" id="PIRSR601765-2"/>
    </source>
</evidence>
<feature type="binding site" evidence="6">
    <location>
        <position position="105"/>
    </location>
    <ligand>
        <name>Zn(2+)</name>
        <dbReference type="ChEBI" id="CHEBI:29105"/>
    </ligand>
</feature>
<evidence type="ECO:0000256" key="5">
    <source>
        <dbReference type="ARBA" id="ARBA00048348"/>
    </source>
</evidence>
<dbReference type="EMBL" id="CP091871">
    <property type="protein sequence ID" value="WEU41082.1"/>
    <property type="molecule type" value="Genomic_DNA"/>
</dbReference>
<dbReference type="Gene3D" id="3.40.1050.10">
    <property type="entry name" value="Carbonic anhydrase"/>
    <property type="match status" value="1"/>
</dbReference>
<dbReference type="SMART" id="SM00947">
    <property type="entry name" value="Pro_CA"/>
    <property type="match status" value="1"/>
</dbReference>
<dbReference type="SUPFAM" id="SSF53056">
    <property type="entry name" value="beta-carbonic anhydrase, cab"/>
    <property type="match status" value="1"/>
</dbReference>
<dbReference type="GO" id="GO:0008270">
    <property type="term" value="F:zinc ion binding"/>
    <property type="evidence" value="ECO:0007669"/>
    <property type="project" value="InterPro"/>
</dbReference>
<comment type="cofactor">
    <cofactor evidence="6">
        <name>Zn(2+)</name>
        <dbReference type="ChEBI" id="CHEBI:29105"/>
    </cofactor>
    <text evidence="6">Binds 1 zinc ion per subunit.</text>
</comment>
<dbReference type="InterPro" id="IPR036874">
    <property type="entry name" value="Carbonic_anhydrase_sf"/>
</dbReference>
<dbReference type="GO" id="GO:0015976">
    <property type="term" value="P:carbon utilization"/>
    <property type="evidence" value="ECO:0007669"/>
    <property type="project" value="InterPro"/>
</dbReference>
<dbReference type="InterPro" id="IPR015892">
    <property type="entry name" value="Carbonic_anhydrase_CS"/>
</dbReference>
<comment type="catalytic activity">
    <reaction evidence="5">
        <text>hydrogencarbonate + H(+) = CO2 + H2O</text>
        <dbReference type="Rhea" id="RHEA:10748"/>
        <dbReference type="ChEBI" id="CHEBI:15377"/>
        <dbReference type="ChEBI" id="CHEBI:15378"/>
        <dbReference type="ChEBI" id="CHEBI:16526"/>
        <dbReference type="ChEBI" id="CHEBI:17544"/>
        <dbReference type="EC" id="4.2.1.1"/>
    </reaction>
</comment>
<reference evidence="7" key="1">
    <citation type="journal article" date="2017" name="Nature">
        <title>Asgard archaea illuminate the origin of eukaryotic cellular complexity.</title>
        <authorList>
            <person name="Zaremba-Niedzwiedzka K."/>
            <person name="Caceres E.F."/>
            <person name="Saw J.H."/>
            <person name="Backstrom D."/>
            <person name="Juzokaite L."/>
            <person name="Vancaester E."/>
            <person name="Seitz K.W."/>
            <person name="Anantharaman K."/>
            <person name="Starnawski P."/>
            <person name="Kjeldsen K.U."/>
            <person name="Scott M.B."/>
            <person name="Nunoura T."/>
            <person name="Banfield J.F."/>
            <person name="Schramm A."/>
            <person name="Baker B.J."/>
            <person name="Spang A."/>
            <person name="Ettema T.J.G."/>
        </authorList>
    </citation>
    <scope>NUCLEOTIDE SEQUENCE</scope>
    <source>
        <strain evidence="7">LCB_4</strain>
    </source>
</reference>
<dbReference type="PANTHER" id="PTHR11002">
    <property type="entry name" value="CARBONIC ANHYDRASE"/>
    <property type="match status" value="1"/>
</dbReference>
<dbReference type="KEGG" id="oyw:OdinLCB4_005615"/>
<evidence type="ECO:0000256" key="1">
    <source>
        <dbReference type="ARBA" id="ARBA00006217"/>
    </source>
</evidence>
<accession>A0AAF0IDY9</accession>
<protein>
    <recommendedName>
        <fullName evidence="2">carbonic anhydrase</fullName>
        <ecNumber evidence="2">4.2.1.1</ecNumber>
    </recommendedName>
</protein>
<keyword evidence="3 6" id="KW-0862">Zinc</keyword>
<dbReference type="PANTHER" id="PTHR11002:SF79">
    <property type="entry name" value="CARBONIC ANHYDRASE 2"/>
    <property type="match status" value="1"/>
</dbReference>
<feature type="binding site" evidence="6">
    <location>
        <position position="108"/>
    </location>
    <ligand>
        <name>Zn(2+)</name>
        <dbReference type="ChEBI" id="CHEBI:29105"/>
    </ligand>
</feature>
<dbReference type="AlphaFoldDB" id="A0AAF0IDY9"/>
<proteinExistence type="inferred from homology"/>
<sequence>MGSLRIEPYTILNDLLEGNKRYIEGRRLNDISATRRLSVAGEQSPIATVLGCSDSRVPPEHIFDKGLGELFVVRTAGHVIGELEIGSLEYACEHLKTPLLLVLGHTGCGAVKASLKNSGGNGYLNHVIKTIKPIVAEVLKEHPALTQEALVNRVVVHHIQSTVNKIMERSEIIKKLVKEKYLVVKGSLYDLETGKITLLD</sequence>
<dbReference type="Proteomes" id="UP000186851">
    <property type="component" value="Chromosome"/>
</dbReference>
<reference evidence="7" key="2">
    <citation type="journal article" date="2022" name="Nat. Microbiol.">
        <title>A closed Candidatus Odinarchaeum chromosome exposes Asgard archaeal viruses.</title>
        <authorList>
            <person name="Tamarit D."/>
            <person name="Caceres E.F."/>
            <person name="Krupovic M."/>
            <person name="Nijland R."/>
            <person name="Eme L."/>
            <person name="Robinson N.P."/>
            <person name="Ettema T.J.G."/>
        </authorList>
    </citation>
    <scope>NUCLEOTIDE SEQUENCE</scope>
    <source>
        <strain evidence="7">LCB_4</strain>
    </source>
</reference>
<gene>
    <name evidence="7" type="ORF">OdinLCB4_005615</name>
</gene>
<dbReference type="GO" id="GO:0004089">
    <property type="term" value="F:carbonate dehydratase activity"/>
    <property type="evidence" value="ECO:0007669"/>
    <property type="project" value="UniProtKB-EC"/>
</dbReference>
<evidence type="ECO:0000256" key="2">
    <source>
        <dbReference type="ARBA" id="ARBA00012925"/>
    </source>
</evidence>
<dbReference type="PROSITE" id="PS00704">
    <property type="entry name" value="PROK_CO2_ANHYDRASE_1"/>
    <property type="match status" value="1"/>
</dbReference>
<organism evidence="7 8">
    <name type="scientific">Odinarchaeota yellowstonii (strain LCB_4)</name>
    <dbReference type="NCBI Taxonomy" id="1841599"/>
    <lineage>
        <taxon>Archaea</taxon>
        <taxon>Promethearchaeati</taxon>
        <taxon>Candidatus Odinarchaeota</taxon>
        <taxon>Candidatus Odinarchaeia</taxon>
        <taxon>Candidatus Odinarchaeales</taxon>
        <taxon>Candidatus Odinarchaeaceae</taxon>
        <taxon>Candidatus Odinarchaeum</taxon>
    </lineage>
</organism>
<dbReference type="InterPro" id="IPR001765">
    <property type="entry name" value="Carbonic_anhydrase"/>
</dbReference>
<keyword evidence="4" id="KW-0456">Lyase</keyword>
<evidence type="ECO:0000313" key="8">
    <source>
        <dbReference type="Proteomes" id="UP000186851"/>
    </source>
</evidence>
<evidence type="ECO:0000313" key="7">
    <source>
        <dbReference type="EMBL" id="WEU41082.1"/>
    </source>
</evidence>
<name>A0AAF0IDY9_ODILC</name>